<dbReference type="PANTHER" id="PTHR43133:SF63">
    <property type="entry name" value="RNA POLYMERASE SIGMA FACTOR FECI-RELATED"/>
    <property type="match status" value="1"/>
</dbReference>
<evidence type="ECO:0000256" key="3">
    <source>
        <dbReference type="ARBA" id="ARBA00023082"/>
    </source>
</evidence>
<evidence type="ECO:0000256" key="4">
    <source>
        <dbReference type="ARBA" id="ARBA00023163"/>
    </source>
</evidence>
<evidence type="ECO:0000259" key="6">
    <source>
        <dbReference type="Pfam" id="PF08281"/>
    </source>
</evidence>
<dbReference type="Pfam" id="PF04542">
    <property type="entry name" value="Sigma70_r2"/>
    <property type="match status" value="1"/>
</dbReference>
<gene>
    <name evidence="7" type="ORF">N4261_14230</name>
</gene>
<dbReference type="InterPro" id="IPR014284">
    <property type="entry name" value="RNA_pol_sigma-70_dom"/>
</dbReference>
<keyword evidence="8" id="KW-1185">Reference proteome</keyword>
<dbReference type="InterPro" id="IPR036388">
    <property type="entry name" value="WH-like_DNA-bd_sf"/>
</dbReference>
<dbReference type="EMBL" id="CP104562">
    <property type="protein sequence ID" value="UXH76227.1"/>
    <property type="molecule type" value="Genomic_DNA"/>
</dbReference>
<evidence type="ECO:0000313" key="7">
    <source>
        <dbReference type="EMBL" id="UXH76227.1"/>
    </source>
</evidence>
<dbReference type="InterPro" id="IPR013325">
    <property type="entry name" value="RNA_pol_sigma_r2"/>
</dbReference>
<dbReference type="Proteomes" id="UP001064933">
    <property type="component" value="Chromosome"/>
</dbReference>
<evidence type="ECO:0000256" key="2">
    <source>
        <dbReference type="ARBA" id="ARBA00023015"/>
    </source>
</evidence>
<reference evidence="7" key="1">
    <citation type="submission" date="2022-10" db="EMBL/GenBank/DDBJ databases">
        <title>Characterization and whole genome sequencing of a new Roseateles species, isolated from fresh water.</title>
        <authorList>
            <person name="Guliayeva D.Y."/>
            <person name="Akhremchuk A.E."/>
            <person name="Sikolenko M.A."/>
            <person name="Valentovich L.N."/>
            <person name="Sidarenka A.V."/>
        </authorList>
    </citation>
    <scope>NUCLEOTIDE SEQUENCE</scope>
    <source>
        <strain evidence="7">BIM B-1768</strain>
    </source>
</reference>
<comment type="similarity">
    <text evidence="1">Belongs to the sigma-70 factor family. ECF subfamily.</text>
</comment>
<evidence type="ECO:0000259" key="5">
    <source>
        <dbReference type="Pfam" id="PF04542"/>
    </source>
</evidence>
<dbReference type="NCBIfam" id="TIGR02937">
    <property type="entry name" value="sigma70-ECF"/>
    <property type="match status" value="1"/>
</dbReference>
<keyword evidence="3" id="KW-0731">Sigma factor</keyword>
<dbReference type="InterPro" id="IPR039425">
    <property type="entry name" value="RNA_pol_sigma-70-like"/>
</dbReference>
<accession>A0ABY6AT81</accession>
<sequence length="174" mass="19672">MTTEQQEPGLTRVFIENRARLRRIAQGIVRTPEQADDVLQDAYLKLAHGECPRQADRPLGYCTRVVRNMALDHCRKHSVEATYRCFDVEADALDVPDSVSPEHSMRDKQVICSIDRALQSVPPQTRRAFELYRLEGLTQREIAERMGCALGLVNAWIADAARAIAGCRHLLTDD</sequence>
<dbReference type="InterPro" id="IPR007627">
    <property type="entry name" value="RNA_pol_sigma70_r2"/>
</dbReference>
<proteinExistence type="inferred from homology"/>
<dbReference type="PANTHER" id="PTHR43133">
    <property type="entry name" value="RNA POLYMERASE ECF-TYPE SIGMA FACTO"/>
    <property type="match status" value="1"/>
</dbReference>
<organism evidence="7 8">
    <name type="scientific">Roseateles amylovorans</name>
    <dbReference type="NCBI Taxonomy" id="2978473"/>
    <lineage>
        <taxon>Bacteria</taxon>
        <taxon>Pseudomonadati</taxon>
        <taxon>Pseudomonadota</taxon>
        <taxon>Betaproteobacteria</taxon>
        <taxon>Burkholderiales</taxon>
        <taxon>Sphaerotilaceae</taxon>
        <taxon>Roseateles</taxon>
    </lineage>
</organism>
<dbReference type="Pfam" id="PF08281">
    <property type="entry name" value="Sigma70_r4_2"/>
    <property type="match status" value="1"/>
</dbReference>
<keyword evidence="4" id="KW-0804">Transcription</keyword>
<dbReference type="Gene3D" id="1.10.10.10">
    <property type="entry name" value="Winged helix-like DNA-binding domain superfamily/Winged helix DNA-binding domain"/>
    <property type="match status" value="1"/>
</dbReference>
<feature type="domain" description="RNA polymerase sigma-70 region 2" evidence="5">
    <location>
        <begin position="16"/>
        <end position="78"/>
    </location>
</feature>
<protein>
    <submittedName>
        <fullName evidence="7">Sigma-70 family RNA polymerase sigma factor</fullName>
    </submittedName>
</protein>
<keyword evidence="2" id="KW-0805">Transcription regulation</keyword>
<dbReference type="InterPro" id="IPR013324">
    <property type="entry name" value="RNA_pol_sigma_r3/r4-like"/>
</dbReference>
<dbReference type="RefSeq" id="WP_261755960.1">
    <property type="nucleotide sequence ID" value="NZ_CP104562.2"/>
</dbReference>
<dbReference type="SUPFAM" id="SSF88659">
    <property type="entry name" value="Sigma3 and sigma4 domains of RNA polymerase sigma factors"/>
    <property type="match status" value="1"/>
</dbReference>
<dbReference type="SUPFAM" id="SSF88946">
    <property type="entry name" value="Sigma2 domain of RNA polymerase sigma factors"/>
    <property type="match status" value="1"/>
</dbReference>
<evidence type="ECO:0000313" key="8">
    <source>
        <dbReference type="Proteomes" id="UP001064933"/>
    </source>
</evidence>
<name>A0ABY6AT81_9BURK</name>
<dbReference type="InterPro" id="IPR013249">
    <property type="entry name" value="RNA_pol_sigma70_r4_t2"/>
</dbReference>
<dbReference type="Gene3D" id="1.10.1740.10">
    <property type="match status" value="1"/>
</dbReference>
<feature type="domain" description="RNA polymerase sigma factor 70 region 4 type 2" evidence="6">
    <location>
        <begin position="114"/>
        <end position="162"/>
    </location>
</feature>
<evidence type="ECO:0000256" key="1">
    <source>
        <dbReference type="ARBA" id="ARBA00010641"/>
    </source>
</evidence>